<evidence type="ECO:0000313" key="1">
    <source>
        <dbReference type="EMBL" id="AXY73236.1"/>
    </source>
</evidence>
<dbReference type="OrthoDB" id="9986633at2"/>
<reference evidence="1 2" key="1">
    <citation type="submission" date="2018-09" db="EMBL/GenBank/DDBJ databases">
        <title>Genome sequencing of strain 6GH32-13.</title>
        <authorList>
            <person name="Weon H.-Y."/>
            <person name="Heo J."/>
            <person name="Kwon S.-W."/>
        </authorList>
    </citation>
    <scope>NUCLEOTIDE SEQUENCE [LARGE SCALE GENOMIC DNA]</scope>
    <source>
        <strain evidence="1 2">5GH32-13</strain>
    </source>
</reference>
<organism evidence="1 2">
    <name type="scientific">Paraflavitalea soli</name>
    <dbReference type="NCBI Taxonomy" id="2315862"/>
    <lineage>
        <taxon>Bacteria</taxon>
        <taxon>Pseudomonadati</taxon>
        <taxon>Bacteroidota</taxon>
        <taxon>Chitinophagia</taxon>
        <taxon>Chitinophagales</taxon>
        <taxon>Chitinophagaceae</taxon>
        <taxon>Paraflavitalea</taxon>
    </lineage>
</organism>
<dbReference type="Proteomes" id="UP000263900">
    <property type="component" value="Chromosome"/>
</dbReference>
<dbReference type="AlphaFoldDB" id="A0A3B7MJM1"/>
<protein>
    <submittedName>
        <fullName evidence="1">Uncharacterized protein</fullName>
    </submittedName>
</protein>
<accession>A0A3B7MJM1</accession>
<dbReference type="EMBL" id="CP032157">
    <property type="protein sequence ID" value="AXY73236.1"/>
    <property type="molecule type" value="Genomic_DNA"/>
</dbReference>
<name>A0A3B7MJM1_9BACT</name>
<evidence type="ECO:0000313" key="2">
    <source>
        <dbReference type="Proteomes" id="UP000263900"/>
    </source>
</evidence>
<keyword evidence="2" id="KW-1185">Reference proteome</keyword>
<dbReference type="RefSeq" id="WP_119049074.1">
    <property type="nucleotide sequence ID" value="NZ_CP032157.1"/>
</dbReference>
<gene>
    <name evidence="1" type="ORF">D3H65_04265</name>
</gene>
<sequence length="176" mass="20481">MKEKHAIVLIFLILLMNGIFAQKIIKEQYEDFYVTPQNDSVFTMSYIVQNNTKENMYLWFDGEKSSITTEDVRRYFYLLKGDVTLLEILNDESVSNKKLNIIGQTFIKFLAPKRQFRISITMHRLDSGLDDAVKQKLVIVKSSLLDMSLKRSLDRNNEFSFGSDMIIISDKGFVDL</sequence>
<dbReference type="KEGG" id="pseg:D3H65_04265"/>
<proteinExistence type="predicted"/>